<feature type="transmembrane region" description="Helical" evidence="8">
    <location>
        <begin position="118"/>
        <end position="141"/>
    </location>
</feature>
<sequence>MYVDNWLIQIIAAVITSFGFGIIFKVKGKNLLHTSIAGGISWFVYLYGKKMNLTVGLDYFLATLLLSLYAEIVSRKIKTTVTAILIPALIPLAPGGGIYYTMYNLIDKNYPMALEKGITTFIMAGAMAVGIFTAAHIMRIVDKVNK</sequence>
<evidence type="ECO:0000256" key="7">
    <source>
        <dbReference type="ARBA" id="ARBA00034125"/>
    </source>
</evidence>
<evidence type="ECO:0000256" key="2">
    <source>
        <dbReference type="ARBA" id="ARBA00022475"/>
    </source>
</evidence>
<feature type="transmembrane region" description="Helical" evidence="8">
    <location>
        <begin position="53"/>
        <end position="72"/>
    </location>
</feature>
<comment type="subcellular location">
    <subcellularLocation>
        <location evidence="1">Cell membrane</location>
        <topology evidence="1">Multi-pass membrane protein</topology>
    </subcellularLocation>
</comment>
<name>A0A7G9GZE7_9FUSO</name>
<reference evidence="10 11" key="1">
    <citation type="submission" date="2020-08" db="EMBL/GenBank/DDBJ databases">
        <authorList>
            <person name="Liu C."/>
            <person name="Sun Q."/>
        </authorList>
    </citation>
    <scope>NUCLEOTIDE SEQUENCE [LARGE SCALE GENOMIC DNA]</scope>
    <source>
        <strain evidence="10 11">NSJ-57</strain>
    </source>
</reference>
<dbReference type="AlphaFoldDB" id="A0A7G9GZE7"/>
<dbReference type="GO" id="GO:0005886">
    <property type="term" value="C:plasma membrane"/>
    <property type="evidence" value="ECO:0007669"/>
    <property type="project" value="UniProtKB-SubCell"/>
</dbReference>
<evidence type="ECO:0000313" key="11">
    <source>
        <dbReference type="Proteomes" id="UP000515913"/>
    </source>
</evidence>
<evidence type="ECO:0000256" key="3">
    <source>
        <dbReference type="ARBA" id="ARBA00022519"/>
    </source>
</evidence>
<feature type="domain" description="Threonine/Serine exporter ThrE" evidence="9">
    <location>
        <begin position="9"/>
        <end position="134"/>
    </location>
</feature>
<dbReference type="EMBL" id="CP060637">
    <property type="protein sequence ID" value="QNM16179.1"/>
    <property type="molecule type" value="Genomic_DNA"/>
</dbReference>
<evidence type="ECO:0000259" key="9">
    <source>
        <dbReference type="Pfam" id="PF12821"/>
    </source>
</evidence>
<feature type="transmembrane region" description="Helical" evidence="8">
    <location>
        <begin position="31"/>
        <end position="47"/>
    </location>
</feature>
<keyword evidence="4 8" id="KW-0812">Transmembrane</keyword>
<evidence type="ECO:0000256" key="1">
    <source>
        <dbReference type="ARBA" id="ARBA00004651"/>
    </source>
</evidence>
<evidence type="ECO:0000256" key="8">
    <source>
        <dbReference type="SAM" id="Phobius"/>
    </source>
</evidence>
<protein>
    <submittedName>
        <fullName evidence="10">Threonine/serine exporter family protein</fullName>
    </submittedName>
</protein>
<gene>
    <name evidence="10" type="ORF">H9Q81_00975</name>
</gene>
<dbReference type="Proteomes" id="UP000515913">
    <property type="component" value="Chromosome"/>
</dbReference>
<comment type="similarity">
    <text evidence="7">Belongs to the ThrE exporter (TC 2.A.79) family.</text>
</comment>
<dbReference type="KEGG" id="fho:H9Q81_00975"/>
<proteinExistence type="inferred from homology"/>
<evidence type="ECO:0000256" key="5">
    <source>
        <dbReference type="ARBA" id="ARBA00022989"/>
    </source>
</evidence>
<feature type="transmembrane region" description="Helical" evidence="8">
    <location>
        <begin position="84"/>
        <end position="106"/>
    </location>
</feature>
<dbReference type="PANTHER" id="PTHR34390">
    <property type="entry name" value="UPF0442 PROTEIN YJJB-RELATED"/>
    <property type="match status" value="1"/>
</dbReference>
<evidence type="ECO:0000256" key="4">
    <source>
        <dbReference type="ARBA" id="ARBA00022692"/>
    </source>
</evidence>
<keyword evidence="11" id="KW-1185">Reference proteome</keyword>
<feature type="transmembrane region" description="Helical" evidence="8">
    <location>
        <begin position="6"/>
        <end position="24"/>
    </location>
</feature>
<evidence type="ECO:0000256" key="6">
    <source>
        <dbReference type="ARBA" id="ARBA00023136"/>
    </source>
</evidence>
<dbReference type="Pfam" id="PF12821">
    <property type="entry name" value="ThrE_2"/>
    <property type="match status" value="1"/>
</dbReference>
<keyword evidence="6 8" id="KW-0472">Membrane</keyword>
<dbReference type="InterPro" id="IPR024528">
    <property type="entry name" value="ThrE_2"/>
</dbReference>
<dbReference type="PANTHER" id="PTHR34390:SF1">
    <property type="entry name" value="SUCCINATE TRANSPORTER SUBUNIT YJJB-RELATED"/>
    <property type="match status" value="1"/>
</dbReference>
<organism evidence="10 11">
    <name type="scientific">Fusobacterium hominis</name>
    <dbReference type="NCBI Taxonomy" id="2764326"/>
    <lineage>
        <taxon>Bacteria</taxon>
        <taxon>Fusobacteriati</taxon>
        <taxon>Fusobacteriota</taxon>
        <taxon>Fusobacteriia</taxon>
        <taxon>Fusobacteriales</taxon>
        <taxon>Fusobacteriaceae</taxon>
        <taxon>Fusobacterium</taxon>
    </lineage>
</organism>
<dbReference type="InterPro" id="IPR050539">
    <property type="entry name" value="ThrE_Dicarb/AminoAcid_Exp"/>
</dbReference>
<accession>A0A7G9GZE7</accession>
<keyword evidence="2" id="KW-1003">Cell membrane</keyword>
<dbReference type="GO" id="GO:0015744">
    <property type="term" value="P:succinate transport"/>
    <property type="evidence" value="ECO:0007669"/>
    <property type="project" value="TreeGrafter"/>
</dbReference>
<evidence type="ECO:0000313" key="10">
    <source>
        <dbReference type="EMBL" id="QNM16179.1"/>
    </source>
</evidence>
<keyword evidence="5 8" id="KW-1133">Transmembrane helix</keyword>
<keyword evidence="3" id="KW-0997">Cell inner membrane</keyword>